<dbReference type="GO" id="GO:0016787">
    <property type="term" value="F:hydrolase activity"/>
    <property type="evidence" value="ECO:0007669"/>
    <property type="project" value="UniProtKB-KW"/>
</dbReference>
<evidence type="ECO:0000256" key="2">
    <source>
        <dbReference type="ARBA" id="ARBA00022801"/>
    </source>
</evidence>
<dbReference type="InterPro" id="IPR029058">
    <property type="entry name" value="AB_hydrolase_fold"/>
</dbReference>
<dbReference type="Gene3D" id="3.40.50.1820">
    <property type="entry name" value="alpha/beta hydrolase"/>
    <property type="match status" value="1"/>
</dbReference>
<dbReference type="GO" id="GO:0005634">
    <property type="term" value="C:nucleus"/>
    <property type="evidence" value="ECO:0007669"/>
    <property type="project" value="TreeGrafter"/>
</dbReference>
<proteinExistence type="inferred from homology"/>
<reference evidence="5" key="1">
    <citation type="submission" date="2019-12" db="UniProtKB">
        <authorList>
            <consortium name="WormBaseParasite"/>
        </authorList>
    </citation>
    <scope>IDENTIFICATION</scope>
</reference>
<dbReference type="GO" id="GO:0032526">
    <property type="term" value="P:response to retinoic acid"/>
    <property type="evidence" value="ECO:0007669"/>
    <property type="project" value="TreeGrafter"/>
</dbReference>
<dbReference type="Pfam" id="PF03959">
    <property type="entry name" value="FSH1"/>
    <property type="match status" value="1"/>
</dbReference>
<comment type="similarity">
    <text evidence="1">Belongs to the LovG family.</text>
</comment>
<sequence>MSTGKLKILCLHGYRQNGCSFRNKIGSLRKRLNDVAEFHFVDAPLIASCTPRENEEPRSWWFSTDDGRFSSRDETDVCIGFDSSLESVVGSFDNGTGYDGLLGFSQGACMASLITSLMEIGKFGRTFRFVVLFSGFPSRSSKHEFLDGRLLETPSLHVVGETDSVIPKEMSLQLARMFSDPTIVYHQGGHYVPSAPAIANAVKAFLKKFLDE</sequence>
<dbReference type="STRING" id="70415.A0A5S6Q8S7"/>
<name>A0A5S6Q8S7_TRIMR</name>
<protein>
    <submittedName>
        <fullName evidence="5">FSH1 domain-containing protein</fullName>
    </submittedName>
</protein>
<dbReference type="InterPro" id="IPR005645">
    <property type="entry name" value="FSH-like_dom"/>
</dbReference>
<dbReference type="GO" id="GO:0005737">
    <property type="term" value="C:cytoplasm"/>
    <property type="evidence" value="ECO:0007669"/>
    <property type="project" value="TreeGrafter"/>
</dbReference>
<evidence type="ECO:0000313" key="5">
    <source>
        <dbReference type="WBParaSite" id="TMUE_1000003711.1"/>
    </source>
</evidence>
<dbReference type="FunFam" id="3.40.50.1820:FF:000073">
    <property type="entry name" value="esterase OVCA2 isoform X6"/>
    <property type="match status" value="1"/>
</dbReference>
<dbReference type="PANTHER" id="PTHR48070:SF6">
    <property type="entry name" value="ESTERASE OVCA2"/>
    <property type="match status" value="1"/>
</dbReference>
<keyword evidence="4" id="KW-1185">Reference proteome</keyword>
<dbReference type="WBParaSite" id="TMUE_1000003711.1">
    <property type="protein sequence ID" value="TMUE_1000003711.1"/>
    <property type="gene ID" value="WBGene00287730"/>
</dbReference>
<keyword evidence="2" id="KW-0378">Hydrolase</keyword>
<evidence type="ECO:0000313" key="4">
    <source>
        <dbReference type="Proteomes" id="UP000046395"/>
    </source>
</evidence>
<dbReference type="PANTHER" id="PTHR48070">
    <property type="entry name" value="ESTERASE OVCA2"/>
    <property type="match status" value="1"/>
</dbReference>
<dbReference type="AlphaFoldDB" id="A0A5S6Q8S7"/>
<dbReference type="SUPFAM" id="SSF53474">
    <property type="entry name" value="alpha/beta-Hydrolases"/>
    <property type="match status" value="1"/>
</dbReference>
<dbReference type="InterPro" id="IPR050593">
    <property type="entry name" value="LovG"/>
</dbReference>
<evidence type="ECO:0000256" key="1">
    <source>
        <dbReference type="ARBA" id="ARBA00005863"/>
    </source>
</evidence>
<dbReference type="Proteomes" id="UP000046395">
    <property type="component" value="Unassembled WGS sequence"/>
</dbReference>
<accession>A0A5S6Q8S7</accession>
<organism evidence="4 5">
    <name type="scientific">Trichuris muris</name>
    <name type="common">Mouse whipworm</name>
    <dbReference type="NCBI Taxonomy" id="70415"/>
    <lineage>
        <taxon>Eukaryota</taxon>
        <taxon>Metazoa</taxon>
        <taxon>Ecdysozoa</taxon>
        <taxon>Nematoda</taxon>
        <taxon>Enoplea</taxon>
        <taxon>Dorylaimia</taxon>
        <taxon>Trichinellida</taxon>
        <taxon>Trichuridae</taxon>
        <taxon>Trichuris</taxon>
    </lineage>
</organism>
<feature type="domain" description="Serine hydrolase" evidence="3">
    <location>
        <begin position="4"/>
        <end position="197"/>
    </location>
</feature>
<evidence type="ECO:0000259" key="3">
    <source>
        <dbReference type="Pfam" id="PF03959"/>
    </source>
</evidence>